<dbReference type="InterPro" id="IPR046867">
    <property type="entry name" value="AldOxase/xan_DH_MoCoBD2"/>
</dbReference>
<dbReference type="GO" id="GO:0016491">
    <property type="term" value="F:oxidoreductase activity"/>
    <property type="evidence" value="ECO:0007669"/>
    <property type="project" value="InterPro"/>
</dbReference>
<dbReference type="InterPro" id="IPR037165">
    <property type="entry name" value="AldOxase/xan_DH_Mopterin-bd_sf"/>
</dbReference>
<comment type="caution">
    <text evidence="3">The sequence shown here is derived from an EMBL/GenBank/DDBJ whole genome shotgun (WGS) entry which is preliminary data.</text>
</comment>
<name>A0A6I4TD32_9SPHN</name>
<protein>
    <submittedName>
        <fullName evidence="3">Molybdopterin-dependent oxidoreductase</fullName>
    </submittedName>
</protein>
<accession>A0A6I4TD32</accession>
<dbReference type="Gene3D" id="3.90.1170.50">
    <property type="entry name" value="Aldehyde oxidase/xanthine dehydrogenase, a/b hammerhead"/>
    <property type="match status" value="1"/>
</dbReference>
<organism evidence="3 4">
    <name type="scientific">Tsuneonella aeria</name>
    <dbReference type="NCBI Taxonomy" id="1837929"/>
    <lineage>
        <taxon>Bacteria</taxon>
        <taxon>Pseudomonadati</taxon>
        <taxon>Pseudomonadota</taxon>
        <taxon>Alphaproteobacteria</taxon>
        <taxon>Sphingomonadales</taxon>
        <taxon>Erythrobacteraceae</taxon>
        <taxon>Tsuneonella</taxon>
    </lineage>
</organism>
<keyword evidence="1" id="KW-0812">Transmembrane</keyword>
<dbReference type="EMBL" id="WTZA01000001">
    <property type="protein sequence ID" value="MXO75142.1"/>
    <property type="molecule type" value="Genomic_DNA"/>
</dbReference>
<dbReference type="Pfam" id="PF20256">
    <property type="entry name" value="MoCoBD_2"/>
    <property type="match status" value="1"/>
</dbReference>
<feature type="domain" description="Aldehyde oxidase/xanthine dehydrogenase a/b hammerhead" evidence="2">
    <location>
        <begin position="243"/>
        <end position="321"/>
    </location>
</feature>
<dbReference type="RefSeq" id="WP_160610819.1">
    <property type="nucleotide sequence ID" value="NZ_WTZA01000001.1"/>
</dbReference>
<keyword evidence="1" id="KW-0472">Membrane</keyword>
<dbReference type="PIRSF" id="PIRSF036389">
    <property type="entry name" value="IOR_B"/>
    <property type="match status" value="1"/>
</dbReference>
<dbReference type="InterPro" id="IPR008274">
    <property type="entry name" value="AldOxase/xan_DH_MoCoBD1"/>
</dbReference>
<dbReference type="Pfam" id="PF02738">
    <property type="entry name" value="MoCoBD_1"/>
    <property type="match status" value="1"/>
</dbReference>
<keyword evidence="4" id="KW-1185">Reference proteome</keyword>
<dbReference type="InterPro" id="IPR006311">
    <property type="entry name" value="TAT_signal"/>
</dbReference>
<evidence type="ECO:0000256" key="1">
    <source>
        <dbReference type="SAM" id="Phobius"/>
    </source>
</evidence>
<dbReference type="InterPro" id="IPR000674">
    <property type="entry name" value="Ald_Oxase/Xan_DH_a/b"/>
</dbReference>
<evidence type="ECO:0000259" key="2">
    <source>
        <dbReference type="SMART" id="SM01008"/>
    </source>
</evidence>
<feature type="transmembrane region" description="Helical" evidence="1">
    <location>
        <begin position="7"/>
        <end position="25"/>
    </location>
</feature>
<dbReference type="SMART" id="SM01008">
    <property type="entry name" value="Ald_Xan_dh_C"/>
    <property type="match status" value="1"/>
</dbReference>
<dbReference type="OrthoDB" id="9767994at2"/>
<dbReference type="InterPro" id="IPR052516">
    <property type="entry name" value="N-heterocyclic_Hydroxylase"/>
</dbReference>
<dbReference type="AlphaFoldDB" id="A0A6I4TD32"/>
<evidence type="ECO:0000313" key="3">
    <source>
        <dbReference type="EMBL" id="MXO75142.1"/>
    </source>
</evidence>
<dbReference type="Gene3D" id="3.30.365.10">
    <property type="entry name" value="Aldehyde oxidase/xanthine dehydrogenase, molybdopterin binding domain"/>
    <property type="match status" value="3"/>
</dbReference>
<proteinExistence type="predicted"/>
<keyword evidence="1" id="KW-1133">Transmembrane helix</keyword>
<gene>
    <name evidence="3" type="ORF">GRI40_07930</name>
</gene>
<reference evidence="3 4" key="1">
    <citation type="submission" date="2019-12" db="EMBL/GenBank/DDBJ databases">
        <title>Genomic-based taxomic classification of the family Erythrobacteraceae.</title>
        <authorList>
            <person name="Xu L."/>
        </authorList>
    </citation>
    <scope>NUCLEOTIDE SEQUENCE [LARGE SCALE GENOMIC DNA]</scope>
    <source>
        <strain evidence="3 4">100921-2</strain>
    </source>
</reference>
<dbReference type="Proteomes" id="UP000439522">
    <property type="component" value="Unassembled WGS sequence"/>
</dbReference>
<dbReference type="SUPFAM" id="SSF56003">
    <property type="entry name" value="Molybdenum cofactor-binding domain"/>
    <property type="match status" value="2"/>
</dbReference>
<dbReference type="PANTHER" id="PTHR47495">
    <property type="entry name" value="ALDEHYDE DEHYDROGENASE"/>
    <property type="match status" value="1"/>
</dbReference>
<dbReference type="InterPro" id="IPR012368">
    <property type="entry name" value="OxRdtase_Mopterin-bd_su_IorB"/>
</dbReference>
<dbReference type="PANTHER" id="PTHR47495:SF2">
    <property type="entry name" value="ALDEHYDE DEHYDROGENASE"/>
    <property type="match status" value="1"/>
</dbReference>
<evidence type="ECO:0000313" key="4">
    <source>
        <dbReference type="Proteomes" id="UP000439522"/>
    </source>
</evidence>
<dbReference type="PROSITE" id="PS51318">
    <property type="entry name" value="TAT"/>
    <property type="match status" value="1"/>
</dbReference>
<sequence>MDVSRRGLLAGAAIGGGLLVAWGLWPREYGVPLTPGRGEWAYSAWLKLGRDGVLTVAVPQLEMGQGVATLIPQIVAAEMGADWRQVAVEPAPVSGAYANLSLAAKWAPLWMPFAPALADDPRKTIARRWAGESGFMATAEGTSLAAYEAPARDAAAAARAMLCMAAADRWGVSWDECAVRGGVVFHAGKHLSFAALAEEAARQTPPDRPPLLPAPYSEPAVPGGAEAEAEVPFRRLDLPAKVDGSFPFAADIRLPGMLYAAIRHGPIGDTELLGYDEAAGSRVRGVRHVVKARGWIAAVADTWWAAERALEEMAPVWRTSERARSSTIEERLDSALLKGEASRIVTRGDGDSALGTPDVTYRYDIAPATHATLETASATARLADGRLELWLASQAPAQAKAAAGKAVGLSADDVVLYPMAAGGSFDRRLEHDHAIEAAVIAAEIGAPVQLTWSRWQEMVAGRPRAPLACLASAWTAQEDGTPVGLRLRVAMPATVREFGARLFGNRTALAARRVYAGEGPDPLAFEGATTPYAIANVAIDHVPVDVGLPTGRMRGNAPAYLAFVVESFIDELAARVGREPLSFRMALLGADPRLAECLQRAARLAQWDGGASQSGNGIACWRIGDPAGGGPVARIACVATARPGEGGVRVQRLAAAVDLGRIVNRDIARQQVEGGLIFGTSLATGSALRYEAGLPTVSSFAGLGLPTLADSPEISIELISGAGDPADPGEIGVAVAAPAIANALHSATGLRLRRLPLLSEGL</sequence>